<dbReference type="Pfam" id="PF09661">
    <property type="entry name" value="DUF2398"/>
    <property type="match status" value="1"/>
</dbReference>
<evidence type="ECO:0000313" key="2">
    <source>
        <dbReference type="Proteomes" id="UP001149140"/>
    </source>
</evidence>
<organism evidence="1 2">
    <name type="scientific">Solirubrobacter ginsenosidimutans</name>
    <dbReference type="NCBI Taxonomy" id="490573"/>
    <lineage>
        <taxon>Bacteria</taxon>
        <taxon>Bacillati</taxon>
        <taxon>Actinomycetota</taxon>
        <taxon>Thermoleophilia</taxon>
        <taxon>Solirubrobacterales</taxon>
        <taxon>Solirubrobacteraceae</taxon>
        <taxon>Solirubrobacter</taxon>
    </lineage>
</organism>
<gene>
    <name evidence="1" type="ORF">OM076_43135</name>
</gene>
<name>A0A9X3N267_9ACTN</name>
<dbReference type="Proteomes" id="UP001149140">
    <property type="component" value="Unassembled WGS sequence"/>
</dbReference>
<comment type="caution">
    <text evidence="1">The sequence shown here is derived from an EMBL/GenBank/DDBJ whole genome shotgun (WGS) entry which is preliminary data.</text>
</comment>
<evidence type="ECO:0000313" key="1">
    <source>
        <dbReference type="EMBL" id="MDA0167134.1"/>
    </source>
</evidence>
<accession>A0A9X3N267</accession>
<protein>
    <submittedName>
        <fullName evidence="1">TIGR02678 family protein</fullName>
    </submittedName>
</protein>
<sequence>MTALDAEELEERLRDARRALLSRPLLLAGDPVFGTVRAHAERLRSEFQRELGYELVVRAGHARLRKRSHELRTDRPARIARSGHPDTWQPFTRRHYVLFALALAACERARAQTTIGLLAEEVRSLAAEDGIALDLERLEDRRCLADVFQFLSGLGVLVAIAGHADGWVRTGSEEDETLFDVMHSPLDDLIVAPRVVGAREARDLVYGGVYPGGEEGDALRRSHRVSRRLVEDPVLYLAELSDADRAHYLKVRGSRDTGLAAWLGLEAERRREGTALIDGSAEPLTDVRFPAARPWTRQVTLLLAEAICGRVRGGQSRMTLSDLVADCSALHARWGDALCGEEPEEMAARAVEILAAMRLVRVTGSEVVPLPAIARLNYVDMTEAQQRLDDELTFALEDL</sequence>
<dbReference type="InterPro" id="IPR013494">
    <property type="entry name" value="CHP02678"/>
</dbReference>
<dbReference type="EMBL" id="JAPDOD010000089">
    <property type="protein sequence ID" value="MDA0167134.1"/>
    <property type="molecule type" value="Genomic_DNA"/>
</dbReference>
<dbReference type="NCBIfam" id="TIGR02678">
    <property type="entry name" value="TIGR02678 family protein"/>
    <property type="match status" value="1"/>
</dbReference>
<dbReference type="RefSeq" id="WP_270046384.1">
    <property type="nucleotide sequence ID" value="NZ_JAPDOD010000089.1"/>
</dbReference>
<dbReference type="AlphaFoldDB" id="A0A9X3N267"/>
<keyword evidence="2" id="KW-1185">Reference proteome</keyword>
<reference evidence="1" key="1">
    <citation type="submission" date="2022-10" db="EMBL/GenBank/DDBJ databases">
        <title>The WGS of Solirubrobacter ginsenosidimutans DSM 21036.</title>
        <authorList>
            <person name="Jiang Z."/>
        </authorList>
    </citation>
    <scope>NUCLEOTIDE SEQUENCE</scope>
    <source>
        <strain evidence="1">DSM 21036</strain>
    </source>
</reference>
<proteinExistence type="predicted"/>